<dbReference type="RefSeq" id="WP_184581491.1">
    <property type="nucleotide sequence ID" value="NZ_JACHJT010000001.1"/>
</dbReference>
<organism evidence="3 4">
    <name type="scientific">Lipingzhangella halophila</name>
    <dbReference type="NCBI Taxonomy" id="1783352"/>
    <lineage>
        <taxon>Bacteria</taxon>
        <taxon>Bacillati</taxon>
        <taxon>Actinomycetota</taxon>
        <taxon>Actinomycetes</taxon>
        <taxon>Streptosporangiales</taxon>
        <taxon>Nocardiopsidaceae</taxon>
        <taxon>Lipingzhangella</taxon>
    </lineage>
</organism>
<evidence type="ECO:0000259" key="2">
    <source>
        <dbReference type="Pfam" id="PF14258"/>
    </source>
</evidence>
<evidence type="ECO:0000313" key="4">
    <source>
        <dbReference type="Proteomes" id="UP000523007"/>
    </source>
</evidence>
<dbReference type="EMBL" id="JACHJT010000001">
    <property type="protein sequence ID" value="MBB4933879.1"/>
    <property type="molecule type" value="Genomic_DNA"/>
</dbReference>
<dbReference type="InterPro" id="IPR025646">
    <property type="entry name" value="DUF4350"/>
</dbReference>
<dbReference type="PROSITE" id="PS00430">
    <property type="entry name" value="TONB_DEPENDENT_REC_1"/>
    <property type="match status" value="1"/>
</dbReference>
<protein>
    <recommendedName>
        <fullName evidence="2">DUF4350 domain-containing protein</fullName>
    </recommendedName>
</protein>
<reference evidence="3 4" key="1">
    <citation type="submission" date="2020-08" db="EMBL/GenBank/DDBJ databases">
        <title>Sequencing the genomes of 1000 actinobacteria strains.</title>
        <authorList>
            <person name="Klenk H.-P."/>
        </authorList>
    </citation>
    <scope>NUCLEOTIDE SEQUENCE [LARGE SCALE GENOMIC DNA]</scope>
    <source>
        <strain evidence="3 4">DSM 102030</strain>
    </source>
</reference>
<feature type="compositionally biased region" description="Pro residues" evidence="1">
    <location>
        <begin position="1"/>
        <end position="21"/>
    </location>
</feature>
<proteinExistence type="predicted"/>
<keyword evidence="4" id="KW-1185">Reference proteome</keyword>
<feature type="region of interest" description="Disordered" evidence="1">
    <location>
        <begin position="1"/>
        <end position="25"/>
    </location>
</feature>
<comment type="caution">
    <text evidence="3">The sequence shown here is derived from an EMBL/GenBank/DDBJ whole genome shotgun (WGS) entry which is preliminary data.</text>
</comment>
<gene>
    <name evidence="3" type="ORF">F4561_004699</name>
</gene>
<name>A0A7W7RKW9_9ACTN</name>
<evidence type="ECO:0000313" key="3">
    <source>
        <dbReference type="EMBL" id="MBB4933879.1"/>
    </source>
</evidence>
<dbReference type="Proteomes" id="UP000523007">
    <property type="component" value="Unassembled WGS sequence"/>
</dbReference>
<sequence length="404" mass="42000">MTTTAPPPTRTGPSGPSPVTPGPGDLWRRVRGPLAFLGGLVVVAVVLSLGAEQTNEGLLDPEGANPQGTRALVQILQERGADVTIARNTEDARTAGSDDDTVVVLAQSHRLLPEELDQLAATRGDLVLIQPTTQALNALAPGVRVADRTDDPGATLSPQCDLPGARAAGDAETGGELYTASEDAGAGGSAPVSCYPSGDGAALVQVPRGDGGTTTVLGTGVPLTNERLATEGNAALGLNLVGEHDAVWFLPDVPTQAEQAQLWELIPRAFYLALAPLGATLLLLALWRGRRLGPLVTERLPVVVRSSETTEGRARLYASRRARDRAAVALRSGVIERVRPALGLGPDASPESVVTGVAERTGDNPARLRELLYGDAAEEGADVPDDAALVRLADDLDALEDRLR</sequence>
<evidence type="ECO:0000256" key="1">
    <source>
        <dbReference type="SAM" id="MobiDB-lite"/>
    </source>
</evidence>
<dbReference type="InterPro" id="IPR010916">
    <property type="entry name" value="TonB_box_CS"/>
</dbReference>
<dbReference type="Pfam" id="PF14258">
    <property type="entry name" value="DUF4350"/>
    <property type="match status" value="1"/>
</dbReference>
<dbReference type="AlphaFoldDB" id="A0A7W7RKW9"/>
<accession>A0A7W7RKW9</accession>
<feature type="domain" description="DUF4350" evidence="2">
    <location>
        <begin position="64"/>
        <end position="241"/>
    </location>
</feature>